<evidence type="ECO:0000313" key="7">
    <source>
        <dbReference type="Proteomes" id="UP001140949"/>
    </source>
</evidence>
<evidence type="ECO:0000256" key="3">
    <source>
        <dbReference type="SAM" id="MobiDB-lite"/>
    </source>
</evidence>
<dbReference type="EMBL" id="JANAVB010024000">
    <property type="protein sequence ID" value="KAJ6822576.1"/>
    <property type="molecule type" value="Genomic_DNA"/>
</dbReference>
<feature type="compositionally biased region" description="Low complexity" evidence="3">
    <location>
        <begin position="9"/>
        <end position="46"/>
    </location>
</feature>
<dbReference type="FunFam" id="3.30.70.330:FF:000187">
    <property type="entry name" value="Heterogeneous nuclear ribonucleoprotein Q"/>
    <property type="match status" value="1"/>
</dbReference>
<comment type="caution">
    <text evidence="5">The sequence shown here is derived from an EMBL/GenBank/DDBJ whole genome shotgun (WGS) entry which is preliminary data.</text>
</comment>
<dbReference type="InterPro" id="IPR012677">
    <property type="entry name" value="Nucleotide-bd_a/b_plait_sf"/>
</dbReference>
<dbReference type="SUPFAM" id="SSF54928">
    <property type="entry name" value="RNA-binding domain, RBD"/>
    <property type="match status" value="2"/>
</dbReference>
<feature type="compositionally biased region" description="Low complexity" evidence="3">
    <location>
        <begin position="54"/>
        <end position="71"/>
    </location>
</feature>
<gene>
    <name evidence="5" type="ORF">M6B38_386755</name>
    <name evidence="6" type="ORF">M6B38_386760</name>
</gene>
<keyword evidence="1 2" id="KW-0694">RNA-binding</keyword>
<dbReference type="Gene3D" id="3.30.70.330">
    <property type="match status" value="3"/>
</dbReference>
<organism evidence="5 7">
    <name type="scientific">Iris pallida</name>
    <name type="common">Sweet iris</name>
    <dbReference type="NCBI Taxonomy" id="29817"/>
    <lineage>
        <taxon>Eukaryota</taxon>
        <taxon>Viridiplantae</taxon>
        <taxon>Streptophyta</taxon>
        <taxon>Embryophyta</taxon>
        <taxon>Tracheophyta</taxon>
        <taxon>Spermatophyta</taxon>
        <taxon>Magnoliopsida</taxon>
        <taxon>Liliopsida</taxon>
        <taxon>Asparagales</taxon>
        <taxon>Iridaceae</taxon>
        <taxon>Iridoideae</taxon>
        <taxon>Irideae</taxon>
        <taxon>Iris</taxon>
    </lineage>
</organism>
<dbReference type="GO" id="GO:0003723">
    <property type="term" value="F:RNA binding"/>
    <property type="evidence" value="ECO:0007669"/>
    <property type="project" value="UniProtKB-UniRule"/>
</dbReference>
<dbReference type="PROSITE" id="PS50102">
    <property type="entry name" value="RRM"/>
    <property type="match status" value="3"/>
</dbReference>
<dbReference type="InterPro" id="IPR000504">
    <property type="entry name" value="RRM_dom"/>
</dbReference>
<feature type="compositionally biased region" description="Low complexity" evidence="3">
    <location>
        <begin position="102"/>
        <end position="128"/>
    </location>
</feature>
<protein>
    <submittedName>
        <fullName evidence="5">Heterogeneous nuclear ribonucleoprotein Q-like</fullName>
    </submittedName>
</protein>
<sequence length="749" mass="81768">MRTRKADTPKSAAAKKTPPTKKASPAAAASASASVETTPKSTPKSAKTTKKSASKAAAAAAAATPAPAASPDTKPEMKVEDTVAAPSPLEEKKPAAKKAAGKAKSPLAAKAAATALASASAVVAAPTEVKADVTTHPTEVKAQETIEEPPPPTEEEPEESKEVKEEEVEPEEEPEEEVEPEEEPEEEVEAEEELEELPEADADVEANVEEVAIAGGVGEEQMQEVAVEGDEERTEGEDTEKESGEDQEKALMEVDEQMEISDMAKARKIKKEQEIFVGGLDRDAVEEDIKKVFEKVGEVLEVRLHKDFATSKNKGFAFVKFASKELATKALAEMKNPVIRGKRCGIAPSEDNDTLFLGNICNTWTKEAIKRKLKDYAVDTVESITLVADTQNEGLSRGFAFLEFPCHADAMLAYQRLQKPDAIFGHPDRTAKVAFAEPLREPDPEVMAQVKSVFVDGMPPYWDEDRVKEQFKGYGEIERVVLARNMSTAKRNDFGFVNFTTHEAAVAFIEGVNNTELGDGKSKVKVRARLSNPLPKTQAVKGGMSGGFRIGHTGIGYSRFGRGFGRGRFPFHRGGFQGGRGFYPRGRGRGRYSFAADNNTDSPYSEFRSGWRPFGARGGRRISTSARRGGFDRGRGRAFPSRRQPFPPEGDFGGPFGGGHLDEDPYFYGDGGRGIKRPYSMMEHDSAYLEPRSRMRPRYDHPDPMPGGSRYRDMGMADIYSHDYYGSDYGGGTYSDFYGGEPSGSGYYY</sequence>
<feature type="compositionally biased region" description="Acidic residues" evidence="3">
    <location>
        <begin position="227"/>
        <end position="240"/>
    </location>
</feature>
<evidence type="ECO:0000313" key="5">
    <source>
        <dbReference type="EMBL" id="KAJ6822576.1"/>
    </source>
</evidence>
<dbReference type="InterPro" id="IPR035979">
    <property type="entry name" value="RBD_domain_sf"/>
</dbReference>
<feature type="compositionally biased region" description="Basic and acidic residues" evidence="3">
    <location>
        <begin position="129"/>
        <end position="144"/>
    </location>
</feature>
<dbReference type="Pfam" id="PF00076">
    <property type="entry name" value="RRM_1"/>
    <property type="match status" value="3"/>
</dbReference>
<feature type="region of interest" description="Disordered" evidence="3">
    <location>
        <begin position="1"/>
        <end position="247"/>
    </location>
</feature>
<keyword evidence="7" id="KW-1185">Reference proteome</keyword>
<feature type="compositionally biased region" description="Acidic residues" evidence="3">
    <location>
        <begin position="153"/>
        <end position="208"/>
    </location>
</feature>
<feature type="domain" description="RRM" evidence="4">
    <location>
        <begin position="353"/>
        <end position="438"/>
    </location>
</feature>
<feature type="domain" description="RRM" evidence="4">
    <location>
        <begin position="273"/>
        <end position="351"/>
    </location>
</feature>
<dbReference type="EMBL" id="JANAVB010024000">
    <property type="protein sequence ID" value="KAJ6822577.1"/>
    <property type="molecule type" value="Genomic_DNA"/>
</dbReference>
<reference evidence="5" key="2">
    <citation type="submission" date="2023-04" db="EMBL/GenBank/DDBJ databases">
        <authorList>
            <person name="Bruccoleri R.E."/>
            <person name="Oakeley E.J."/>
            <person name="Faust A.-M."/>
            <person name="Dessus-Babus S."/>
            <person name="Altorfer M."/>
            <person name="Burckhardt D."/>
            <person name="Oertli M."/>
            <person name="Naumann U."/>
            <person name="Petersen F."/>
            <person name="Wong J."/>
        </authorList>
    </citation>
    <scope>NUCLEOTIDE SEQUENCE</scope>
    <source>
        <strain evidence="5">GSM-AAB239-AS_SAM_17_03QT</strain>
        <tissue evidence="5">Leaf</tissue>
    </source>
</reference>
<dbReference type="PANTHER" id="PTHR21245">
    <property type="entry name" value="HETEROGENEOUS NUCLEAR RIBONUCLEOPROTEIN"/>
    <property type="match status" value="1"/>
</dbReference>
<feature type="domain" description="RRM" evidence="4">
    <location>
        <begin position="451"/>
        <end position="533"/>
    </location>
</feature>
<proteinExistence type="predicted"/>
<dbReference type="AlphaFoldDB" id="A0AAX6G1H2"/>
<dbReference type="Proteomes" id="UP001140949">
    <property type="component" value="Unassembled WGS sequence"/>
</dbReference>
<evidence type="ECO:0000256" key="1">
    <source>
        <dbReference type="ARBA" id="ARBA00022884"/>
    </source>
</evidence>
<dbReference type="GO" id="GO:1990904">
    <property type="term" value="C:ribonucleoprotein complex"/>
    <property type="evidence" value="ECO:0007669"/>
    <property type="project" value="UniProtKB-KW"/>
</dbReference>
<evidence type="ECO:0000259" key="4">
    <source>
        <dbReference type="PROSITE" id="PS50102"/>
    </source>
</evidence>
<reference evidence="5" key="1">
    <citation type="journal article" date="2023" name="GigaByte">
        <title>Genome assembly of the bearded iris, Iris pallida Lam.</title>
        <authorList>
            <person name="Bruccoleri R.E."/>
            <person name="Oakeley E.J."/>
            <person name="Faust A.M.E."/>
            <person name="Altorfer M."/>
            <person name="Dessus-Babus S."/>
            <person name="Burckhardt D."/>
            <person name="Oertli M."/>
            <person name="Naumann U."/>
            <person name="Petersen F."/>
            <person name="Wong J."/>
        </authorList>
    </citation>
    <scope>NUCLEOTIDE SEQUENCE</scope>
    <source>
        <strain evidence="5">GSM-AAB239-AS_SAM_17_03QT</strain>
    </source>
</reference>
<name>A0AAX6G1H2_IRIPA</name>
<feature type="region of interest" description="Disordered" evidence="3">
    <location>
        <begin position="618"/>
        <end position="649"/>
    </location>
</feature>
<accession>A0AAX6G1H2</accession>
<dbReference type="SMART" id="SM00360">
    <property type="entry name" value="RRM"/>
    <property type="match status" value="3"/>
</dbReference>
<evidence type="ECO:0000256" key="2">
    <source>
        <dbReference type="PROSITE-ProRule" id="PRU00176"/>
    </source>
</evidence>
<keyword evidence="5" id="KW-0687">Ribonucleoprotein</keyword>
<evidence type="ECO:0000313" key="6">
    <source>
        <dbReference type="EMBL" id="KAJ6822577.1"/>
    </source>
</evidence>
<dbReference type="FunFam" id="3.30.70.330:FF:000816">
    <property type="entry name" value="Heterogeneous nuclear ribonucleoprotein Q"/>
    <property type="match status" value="1"/>
</dbReference>
<dbReference type="CDD" id="cd00590">
    <property type="entry name" value="RRM_SF"/>
    <property type="match status" value="2"/>
</dbReference>